<proteinExistence type="predicted"/>
<dbReference type="RefSeq" id="WP_353294673.1">
    <property type="nucleotide sequence ID" value="NZ_BAABWH010000004.1"/>
</dbReference>
<accession>A0ABP9ZZU2</accession>
<evidence type="ECO:0000313" key="1">
    <source>
        <dbReference type="EMBL" id="GAA6145646.1"/>
    </source>
</evidence>
<sequence>MSSVASVVQYPLPCPECKNYTSQPAETLRKDRKSTCRVCGSTIRLTDQQLESLERTLSHMSGCGLRKDEIELATEENEEEAV</sequence>
<keyword evidence="2" id="KW-1185">Reference proteome</keyword>
<evidence type="ECO:0000313" key="2">
    <source>
        <dbReference type="Proteomes" id="UP001481413"/>
    </source>
</evidence>
<gene>
    <name evidence="1" type="ORF">NBRC116585_17640</name>
</gene>
<reference evidence="1 2" key="1">
    <citation type="submission" date="2024-04" db="EMBL/GenBank/DDBJ databases">
        <title>Draft genome sequence of Thalassolituus maritimus NBRC 116585.</title>
        <authorList>
            <person name="Miyakawa T."/>
            <person name="Kusuya Y."/>
            <person name="Miura T."/>
        </authorList>
    </citation>
    <scope>NUCLEOTIDE SEQUENCE [LARGE SCALE GENOMIC DNA]</scope>
    <source>
        <strain evidence="1 2">5NW40-0001</strain>
    </source>
</reference>
<dbReference type="Proteomes" id="UP001481413">
    <property type="component" value="Unassembled WGS sequence"/>
</dbReference>
<protein>
    <submittedName>
        <fullName evidence="1">Uncharacterized protein</fullName>
    </submittedName>
</protein>
<organism evidence="1 2">
    <name type="scientific">Thalassolituus maritimus</name>
    <dbReference type="NCBI Taxonomy" id="484498"/>
    <lineage>
        <taxon>Bacteria</taxon>
        <taxon>Pseudomonadati</taxon>
        <taxon>Pseudomonadota</taxon>
        <taxon>Gammaproteobacteria</taxon>
        <taxon>Oceanospirillales</taxon>
        <taxon>Oceanospirillaceae</taxon>
        <taxon>Thalassolituus</taxon>
    </lineage>
</organism>
<name>A0ABP9ZZU2_9GAMM</name>
<comment type="caution">
    <text evidence="1">The sequence shown here is derived from an EMBL/GenBank/DDBJ whole genome shotgun (WGS) entry which is preliminary data.</text>
</comment>
<dbReference type="EMBL" id="BAABWH010000004">
    <property type="protein sequence ID" value="GAA6145646.1"/>
    <property type="molecule type" value="Genomic_DNA"/>
</dbReference>